<evidence type="ECO:0000313" key="3">
    <source>
        <dbReference type="Proteomes" id="UP000092555"/>
    </source>
</evidence>
<reference evidence="2 3" key="1">
    <citation type="submission" date="2016-05" db="EMBL/GenBank/DDBJ databases">
        <title>Comparative genomics of biotechnologically important yeasts.</title>
        <authorList>
            <consortium name="DOE Joint Genome Institute"/>
            <person name="Riley R."/>
            <person name="Haridas S."/>
            <person name="Wolfe K.H."/>
            <person name="Lopes M.R."/>
            <person name="Hittinger C.T."/>
            <person name="Goker M."/>
            <person name="Salamov A."/>
            <person name="Wisecaver J."/>
            <person name="Long T.M."/>
            <person name="Aerts A.L."/>
            <person name="Barry K."/>
            <person name="Choi C."/>
            <person name="Clum A."/>
            <person name="Coughlan A.Y."/>
            <person name="Deshpande S."/>
            <person name="Douglass A.P."/>
            <person name="Hanson S.J."/>
            <person name="Klenk H.-P."/>
            <person name="LaButti K."/>
            <person name="Lapidus A."/>
            <person name="Lindquist E."/>
            <person name="Lipzen A."/>
            <person name="Meier-kolthoff J.P."/>
            <person name="Ohm R.A."/>
            <person name="Otillar R.P."/>
            <person name="Pangilinan J."/>
            <person name="Peng Y."/>
            <person name="Rokas A."/>
            <person name="Rosa C.A."/>
            <person name="Scheuner C."/>
            <person name="Sibirny A.A."/>
            <person name="Slot J.C."/>
            <person name="Stielow J.B."/>
            <person name="Sun H."/>
            <person name="Kurtzman C.P."/>
            <person name="Blackwell M."/>
            <person name="Grigoriev I.V."/>
            <person name="Jeffries T.W."/>
        </authorList>
    </citation>
    <scope>NUCLEOTIDE SEQUENCE [LARGE SCALE GENOMIC DNA]</scope>
    <source>
        <strain evidence="2 3">NRRL YB-4993</strain>
    </source>
</reference>
<proteinExistence type="predicted"/>
<feature type="transmembrane region" description="Helical" evidence="1">
    <location>
        <begin position="29"/>
        <end position="48"/>
    </location>
</feature>
<keyword evidence="1" id="KW-1133">Transmembrane helix</keyword>
<keyword evidence="3" id="KW-1185">Reference proteome</keyword>
<evidence type="ECO:0000313" key="2">
    <source>
        <dbReference type="EMBL" id="OBA20664.1"/>
    </source>
</evidence>
<comment type="caution">
    <text evidence="2">The sequence shown here is derived from an EMBL/GenBank/DDBJ whole genome shotgun (WGS) entry which is preliminary data.</text>
</comment>
<keyword evidence="1" id="KW-0812">Transmembrane</keyword>
<protein>
    <submittedName>
        <fullName evidence="2">Uncharacterized protein</fullName>
    </submittedName>
</protein>
<name>A0A1A0H962_9ASCO</name>
<dbReference type="AlphaFoldDB" id="A0A1A0H962"/>
<dbReference type="Proteomes" id="UP000092555">
    <property type="component" value="Unassembled WGS sequence"/>
</dbReference>
<sequence length="113" mass="12956">MTRRDGRLGSLLPAMARFFIWPDSLYGPVLYMARFFIWSGSLYGSVLYMDRFFIARHGSVTLRGFLFFGGFPWWVEESPTQAEPGKSCITLLYTISMVLAVAPRQRRHASHVS</sequence>
<dbReference type="RefSeq" id="XP_018711186.1">
    <property type="nucleotide sequence ID" value="XM_018854952.1"/>
</dbReference>
<dbReference type="GeneID" id="30027928"/>
<organism evidence="2 3">
    <name type="scientific">Metschnikowia bicuspidata var. bicuspidata NRRL YB-4993</name>
    <dbReference type="NCBI Taxonomy" id="869754"/>
    <lineage>
        <taxon>Eukaryota</taxon>
        <taxon>Fungi</taxon>
        <taxon>Dikarya</taxon>
        <taxon>Ascomycota</taxon>
        <taxon>Saccharomycotina</taxon>
        <taxon>Pichiomycetes</taxon>
        <taxon>Metschnikowiaceae</taxon>
        <taxon>Metschnikowia</taxon>
    </lineage>
</organism>
<accession>A0A1A0H962</accession>
<evidence type="ECO:0000256" key="1">
    <source>
        <dbReference type="SAM" id="Phobius"/>
    </source>
</evidence>
<keyword evidence="1" id="KW-0472">Membrane</keyword>
<dbReference type="EMBL" id="LXTC01000004">
    <property type="protein sequence ID" value="OBA20664.1"/>
    <property type="molecule type" value="Genomic_DNA"/>
</dbReference>
<gene>
    <name evidence="2" type="ORF">METBIDRAFT_202652</name>
</gene>